<dbReference type="WBParaSite" id="PS1159_v2.g9548.t2">
    <property type="protein sequence ID" value="PS1159_v2.g9548.t2"/>
    <property type="gene ID" value="PS1159_v2.g9548"/>
</dbReference>
<organism evidence="1 2">
    <name type="scientific">Panagrolaimus sp. PS1159</name>
    <dbReference type="NCBI Taxonomy" id="55785"/>
    <lineage>
        <taxon>Eukaryota</taxon>
        <taxon>Metazoa</taxon>
        <taxon>Ecdysozoa</taxon>
        <taxon>Nematoda</taxon>
        <taxon>Chromadorea</taxon>
        <taxon>Rhabditida</taxon>
        <taxon>Tylenchina</taxon>
        <taxon>Panagrolaimomorpha</taxon>
        <taxon>Panagrolaimoidea</taxon>
        <taxon>Panagrolaimidae</taxon>
        <taxon>Panagrolaimus</taxon>
    </lineage>
</organism>
<reference evidence="2" key="1">
    <citation type="submission" date="2022-11" db="UniProtKB">
        <authorList>
            <consortium name="WormBaseParasite"/>
        </authorList>
    </citation>
    <scope>IDENTIFICATION</scope>
</reference>
<sequence>MASQYLQPQRQHVTYSPNKQTNGTQQVPATSMYTTSSGFQTFQTVLTPTYTDANGEHVTKIEPHDGEQHQQLRVLMPVYQNATSSGTQIKFVDASGAGNSVIFSTSNGSYAQNGTIVHHQQQQPQQYQTIQIANHQHGQIGHQIVNGQIINGTNGQGHFSNPVQYIVVQSAPNGNTVPVEIKSEIDAPMIISQVQDGVRDVRRAKDANRKRRRRLTESEEEAMARRQKNLEAKRRRLARETEDERRRRRQRDAEAKRKRRERETEEQRLSRLKRDSERMRRTRRLKNFRLQNKDGVPAEIIEAEQQQQQQSQQPTHSRNSHQQNQHTVTLSNSMPPPSTRRVHHPKQEPTSYLSSNSSAAINQTIASVVDNKLSNMVVLDQKPLQQGNTQYIQIPSNSMVQTVAVPQGMLIPSSQGGHGQVQQIILLPPSGQPTNAITIPPGTQIIHQRHPDSSASSVSSSFITENVPQLQHQQPQQQQPRQQRQQQQQTSIILPDDPTERQRIRNKERARRRRALETPEQRALRNMKTAERMRRRRAQLAEQRALEHGHSQPVKVLLTDEEYNHRFEDIFQCVLKRADYEVENNGPIVPRPKFPPGYRPPSSQMFVDEDPQNYVLEHMDASELQADENEEIEEQEYKPTIDEDGNGNDLDESNQHDESLHGSSVSHDELDDDEDISQDHDGVNHVEQDEMLQRL</sequence>
<dbReference type="Proteomes" id="UP000887580">
    <property type="component" value="Unplaced"/>
</dbReference>
<evidence type="ECO:0000313" key="2">
    <source>
        <dbReference type="WBParaSite" id="PS1159_v2.g9548.t2"/>
    </source>
</evidence>
<name>A0AC35GWY9_9BILA</name>
<protein>
    <submittedName>
        <fullName evidence="2">BZIP domain-containing protein</fullName>
    </submittedName>
</protein>
<evidence type="ECO:0000313" key="1">
    <source>
        <dbReference type="Proteomes" id="UP000887580"/>
    </source>
</evidence>
<proteinExistence type="predicted"/>
<accession>A0AC35GWY9</accession>